<feature type="region of interest" description="Disordered" evidence="1">
    <location>
        <begin position="1"/>
        <end position="29"/>
    </location>
</feature>
<comment type="caution">
    <text evidence="3">The sequence shown here is derived from an EMBL/GenBank/DDBJ whole genome shotgun (WGS) entry which is preliminary data.</text>
</comment>
<protein>
    <recommendedName>
        <fullName evidence="2">Exportin-2 C-terminal domain-containing protein</fullName>
    </recommendedName>
</protein>
<gene>
    <name evidence="3" type="ORF">TrCOL_g2833</name>
</gene>
<organism evidence="3 4">
    <name type="scientific">Triparma columacea</name>
    <dbReference type="NCBI Taxonomy" id="722753"/>
    <lineage>
        <taxon>Eukaryota</taxon>
        <taxon>Sar</taxon>
        <taxon>Stramenopiles</taxon>
        <taxon>Ochrophyta</taxon>
        <taxon>Bolidophyceae</taxon>
        <taxon>Parmales</taxon>
        <taxon>Triparmaceae</taxon>
        <taxon>Triparma</taxon>
    </lineage>
</organism>
<keyword evidence="4" id="KW-1185">Reference proteome</keyword>
<proteinExistence type="predicted"/>
<dbReference type="GO" id="GO:0031267">
    <property type="term" value="F:small GTPase binding"/>
    <property type="evidence" value="ECO:0007669"/>
    <property type="project" value="InterPro"/>
</dbReference>
<evidence type="ECO:0000313" key="4">
    <source>
        <dbReference type="Proteomes" id="UP001165065"/>
    </source>
</evidence>
<evidence type="ECO:0000259" key="2">
    <source>
        <dbReference type="Pfam" id="PF03378"/>
    </source>
</evidence>
<dbReference type="Proteomes" id="UP001165065">
    <property type="component" value="Unassembled WGS sequence"/>
</dbReference>
<dbReference type="AlphaFoldDB" id="A0A9W7LD99"/>
<dbReference type="Pfam" id="PF03378">
    <property type="entry name" value="CAS_CSE1"/>
    <property type="match status" value="1"/>
</dbReference>
<evidence type="ECO:0000313" key="3">
    <source>
        <dbReference type="EMBL" id="GMI45447.1"/>
    </source>
</evidence>
<sequence length="181" mass="19652">MPSPQPPLTSGDIQAAPSSFPPPLSCGRPPPRILFPPPPSLWWSPVPSTSPCTLLPLPFPAVVILPELNEPNMSARPMLKADAVKFVSTFRNQFTVEKKSSVKDNLTRQLKFGKAELRPSLEGMFGGLFAIVENAELSENEYVMKATMRALAVIKVEAVAVTEMIIGKLTGILGRGVYKNP</sequence>
<evidence type="ECO:0000256" key="1">
    <source>
        <dbReference type="SAM" id="MobiDB-lite"/>
    </source>
</evidence>
<name>A0A9W7LD99_9STRA</name>
<reference evidence="4" key="1">
    <citation type="journal article" date="2023" name="Commun. Biol.">
        <title>Genome analysis of Parmales, the sister group of diatoms, reveals the evolutionary specialization of diatoms from phago-mixotrophs to photoautotrophs.</title>
        <authorList>
            <person name="Ban H."/>
            <person name="Sato S."/>
            <person name="Yoshikawa S."/>
            <person name="Yamada K."/>
            <person name="Nakamura Y."/>
            <person name="Ichinomiya M."/>
            <person name="Sato N."/>
            <person name="Blanc-Mathieu R."/>
            <person name="Endo H."/>
            <person name="Kuwata A."/>
            <person name="Ogata H."/>
        </authorList>
    </citation>
    <scope>NUCLEOTIDE SEQUENCE [LARGE SCALE GENOMIC DNA]</scope>
</reference>
<dbReference type="InterPro" id="IPR011989">
    <property type="entry name" value="ARM-like"/>
</dbReference>
<dbReference type="Gene3D" id="1.25.10.10">
    <property type="entry name" value="Leucine-rich Repeat Variant"/>
    <property type="match status" value="1"/>
</dbReference>
<feature type="domain" description="Exportin-2 C-terminal" evidence="2">
    <location>
        <begin position="108"/>
        <end position="181"/>
    </location>
</feature>
<feature type="compositionally biased region" description="Pro residues" evidence="1">
    <location>
        <begin position="19"/>
        <end position="29"/>
    </location>
</feature>
<dbReference type="EMBL" id="BRYA01001557">
    <property type="protein sequence ID" value="GMI45447.1"/>
    <property type="molecule type" value="Genomic_DNA"/>
</dbReference>
<feature type="non-terminal residue" evidence="3">
    <location>
        <position position="181"/>
    </location>
</feature>
<dbReference type="InterPro" id="IPR005043">
    <property type="entry name" value="XPO2_C"/>
</dbReference>
<accession>A0A9W7LD99</accession>